<dbReference type="AlphaFoldDB" id="A0A9Q0LCI9"/>
<accession>A0A9Q0LCI9</accession>
<gene>
    <name evidence="2" type="ORF">M0811_10696</name>
</gene>
<proteinExistence type="predicted"/>
<comment type="caution">
    <text evidence="2">The sequence shown here is derived from an EMBL/GenBank/DDBJ whole genome shotgun (WGS) entry which is preliminary data.</text>
</comment>
<keyword evidence="1" id="KW-0175">Coiled coil</keyword>
<reference evidence="2" key="1">
    <citation type="submission" date="2022-10" db="EMBL/GenBank/DDBJ databases">
        <title>Novel sulphate-reducing endosymbionts in the free-living metamonad Anaeramoeba.</title>
        <authorList>
            <person name="Jerlstrom-Hultqvist J."/>
            <person name="Cepicka I."/>
            <person name="Gallot-Lavallee L."/>
            <person name="Salas-Leiva D."/>
            <person name="Curtis B.A."/>
            <person name="Zahonova K."/>
            <person name="Pipaliya S."/>
            <person name="Dacks J."/>
            <person name="Roger A.J."/>
        </authorList>
    </citation>
    <scope>NUCLEOTIDE SEQUENCE</scope>
    <source>
        <strain evidence="2">BMAN</strain>
    </source>
</reference>
<sequence>MTLIYYKKPHEKTENPKEEKVINQIVKDYLSKIEKVNFNLKKVNRYEFLISRPTESTTRNKKCTNICEEDDLKFGKISLAFEYKELKIIRLENATTFVLEYTNKEWYKYISVDCVHIAQEISSRCLIKFHLINKWNSFISKKFDYIYFFDQKQEEEERKKLNEKKEVLTKQTLKESMSSRKLLYLRQRNQSLRRKPFSRSFTIRNLSMKNFDPNNQVQNNQVENNQIENNQVENNQIQNNQVQNNQVENNQIQNNQIQNNQVENNQVENNQVENNQVENNQIQNNQIQNNQVQNNQVQNNQVENNQVENSQGPLLRRLRSEEVVELSADKWESELFEAFNTQKIPEKKSNKNDNKNVENSQLRNIILEYIPSNNNETKNNQNGFIHISIDDQENQNQNQKENSIFNLLPCSIKISQLERIDKMDLVLESETINAIFKVKNEELQKIKHLISTKPFQKEIETNEIRQTIDNLNKDIFKQKKKKL</sequence>
<evidence type="ECO:0000313" key="2">
    <source>
        <dbReference type="EMBL" id="KAJ5070626.1"/>
    </source>
</evidence>
<feature type="coiled-coil region" evidence="1">
    <location>
        <begin position="215"/>
        <end position="305"/>
    </location>
</feature>
<protein>
    <submittedName>
        <fullName evidence="2">Uncharacterized protein</fullName>
    </submittedName>
</protein>
<keyword evidence="3" id="KW-1185">Reference proteome</keyword>
<evidence type="ECO:0000256" key="1">
    <source>
        <dbReference type="SAM" id="Coils"/>
    </source>
</evidence>
<dbReference type="SUPFAM" id="SSF51126">
    <property type="entry name" value="Pectin lyase-like"/>
    <property type="match status" value="1"/>
</dbReference>
<organism evidence="2 3">
    <name type="scientific">Anaeramoeba ignava</name>
    <name type="common">Anaerobic marine amoeba</name>
    <dbReference type="NCBI Taxonomy" id="1746090"/>
    <lineage>
        <taxon>Eukaryota</taxon>
        <taxon>Metamonada</taxon>
        <taxon>Anaeramoebidae</taxon>
        <taxon>Anaeramoeba</taxon>
    </lineage>
</organism>
<dbReference type="Proteomes" id="UP001149090">
    <property type="component" value="Unassembled WGS sequence"/>
</dbReference>
<dbReference type="InterPro" id="IPR006626">
    <property type="entry name" value="PbH1"/>
</dbReference>
<dbReference type="InterPro" id="IPR011050">
    <property type="entry name" value="Pectin_lyase_fold/virulence"/>
</dbReference>
<evidence type="ECO:0000313" key="3">
    <source>
        <dbReference type="Proteomes" id="UP001149090"/>
    </source>
</evidence>
<name>A0A9Q0LCI9_ANAIG</name>
<dbReference type="SMART" id="SM00710">
    <property type="entry name" value="PbH1"/>
    <property type="match status" value="4"/>
</dbReference>
<dbReference type="EMBL" id="JAPDFW010000093">
    <property type="protein sequence ID" value="KAJ5070626.1"/>
    <property type="molecule type" value="Genomic_DNA"/>
</dbReference>